<protein>
    <submittedName>
        <fullName evidence="4">Nif-specific regulatory protein</fullName>
    </submittedName>
</protein>
<dbReference type="Pfam" id="PF00158">
    <property type="entry name" value="Sigma54_activat"/>
    <property type="match status" value="1"/>
</dbReference>
<name>A0A518G299_9BACT</name>
<accession>A0A518G299</accession>
<dbReference type="PROSITE" id="PS00676">
    <property type="entry name" value="SIGMA54_INTERACT_2"/>
    <property type="match status" value="1"/>
</dbReference>
<dbReference type="PIRSF" id="PIRSF037354">
    <property type="entry name" value="Txn_actvtr_RtcR"/>
    <property type="match status" value="1"/>
</dbReference>
<evidence type="ECO:0000256" key="1">
    <source>
        <dbReference type="ARBA" id="ARBA00022741"/>
    </source>
</evidence>
<dbReference type="GO" id="GO:0003700">
    <property type="term" value="F:DNA-binding transcription factor activity"/>
    <property type="evidence" value="ECO:0007669"/>
    <property type="project" value="InterPro"/>
</dbReference>
<evidence type="ECO:0000259" key="3">
    <source>
        <dbReference type="PROSITE" id="PS50045"/>
    </source>
</evidence>
<dbReference type="KEGG" id="ahel:Q31a_10330"/>
<dbReference type="InterPro" id="IPR002078">
    <property type="entry name" value="Sigma_54_int"/>
</dbReference>
<dbReference type="PROSITE" id="PS50045">
    <property type="entry name" value="SIGMA54_INTERACT_4"/>
    <property type="match status" value="1"/>
</dbReference>
<dbReference type="SMART" id="SM00382">
    <property type="entry name" value="AAA"/>
    <property type="match status" value="1"/>
</dbReference>
<dbReference type="PANTHER" id="PTHR32071">
    <property type="entry name" value="TRANSCRIPTIONAL REGULATORY PROTEIN"/>
    <property type="match status" value="1"/>
</dbReference>
<gene>
    <name evidence="4" type="primary">nifA</name>
    <name evidence="4" type="ORF">Q31a_10330</name>
</gene>
<dbReference type="CDD" id="cd00009">
    <property type="entry name" value="AAA"/>
    <property type="match status" value="1"/>
</dbReference>
<dbReference type="SUPFAM" id="SSF52540">
    <property type="entry name" value="P-loop containing nucleoside triphosphate hydrolases"/>
    <property type="match status" value="1"/>
</dbReference>
<evidence type="ECO:0000313" key="5">
    <source>
        <dbReference type="Proteomes" id="UP000318017"/>
    </source>
</evidence>
<dbReference type="RefSeq" id="WP_145074773.1">
    <property type="nucleotide sequence ID" value="NZ_CP036298.1"/>
</dbReference>
<keyword evidence="5" id="KW-1185">Reference proteome</keyword>
<dbReference type="Gene3D" id="1.10.8.60">
    <property type="match status" value="1"/>
</dbReference>
<dbReference type="OrthoDB" id="9807827at2"/>
<proteinExistence type="predicted"/>
<dbReference type="GO" id="GO:0005524">
    <property type="term" value="F:ATP binding"/>
    <property type="evidence" value="ECO:0007669"/>
    <property type="project" value="UniProtKB-KW"/>
</dbReference>
<dbReference type="InterPro" id="IPR003593">
    <property type="entry name" value="AAA+_ATPase"/>
</dbReference>
<dbReference type="InterPro" id="IPR017183">
    <property type="entry name" value="Sigma54_dep_tscrpt_act_RtcR"/>
</dbReference>
<organism evidence="4 5">
    <name type="scientific">Aureliella helgolandensis</name>
    <dbReference type="NCBI Taxonomy" id="2527968"/>
    <lineage>
        <taxon>Bacteria</taxon>
        <taxon>Pseudomonadati</taxon>
        <taxon>Planctomycetota</taxon>
        <taxon>Planctomycetia</taxon>
        <taxon>Pirellulales</taxon>
        <taxon>Pirellulaceae</taxon>
        <taxon>Aureliella</taxon>
    </lineage>
</organism>
<keyword evidence="1" id="KW-0547">Nucleotide-binding</keyword>
<dbReference type="Pfam" id="PF06956">
    <property type="entry name" value="RtcR"/>
    <property type="match status" value="1"/>
</dbReference>
<keyword evidence="2" id="KW-0067">ATP-binding</keyword>
<dbReference type="InterPro" id="IPR058031">
    <property type="entry name" value="AAA_lid_NorR"/>
</dbReference>
<dbReference type="InterPro" id="IPR025943">
    <property type="entry name" value="Sigma_54_int_dom_ATP-bd_2"/>
</dbReference>
<dbReference type="Gene3D" id="3.40.50.300">
    <property type="entry name" value="P-loop containing nucleotide triphosphate hydrolases"/>
    <property type="match status" value="1"/>
</dbReference>
<dbReference type="AlphaFoldDB" id="A0A518G299"/>
<dbReference type="NCBIfam" id="NF038308">
    <property type="entry name" value="RNA_repair_RtcR"/>
    <property type="match status" value="1"/>
</dbReference>
<dbReference type="Proteomes" id="UP000318017">
    <property type="component" value="Chromosome"/>
</dbReference>
<dbReference type="InterPro" id="IPR027417">
    <property type="entry name" value="P-loop_NTPase"/>
</dbReference>
<evidence type="ECO:0000313" key="4">
    <source>
        <dbReference type="EMBL" id="QDV22747.1"/>
    </source>
</evidence>
<sequence length="546" mass="60730">MKNVVLGILGSRLDAGQRGRRWDAWRPSVAICQHEDLLVDRFDLLYLPRDVGLAEQVSRDIQQISPETAVRLHLLDLKDPWDFESTYDSLFNLAAELVCDLEKERLLLHITTGTHVQQICMFLLCESRHLPGQLLQASPPKRKGEGPGTYNRIDLDLSKYDRIAARFQVEHDSGSAFLKSGISTRSANYNTIIDRIERVAIQSNAPVLLTGPTGAGKTQLARRIYELKRQRAQFAGRLVEVNCATLRGDGAMSTLFGHTKGAFTGAQTARAGLLKEAHGGMLFLDEVGELGLDEQAMLLLAIEERKYLPVGADRETISQFLLIAGTNRDLQQAVASGAFREDLLARINLWTFNLPGLIDRREDIEPNLDYELERFAASEGRKVAMGKEARQTFMQFAVSSEARWLGNFRDLTAAVTRMATLADGGRITVVDVEHEIARLKQAWQRGSAAPHGGDTDLQTSELSSVLSTIQLAALDRFEMAQLLDVVRVCRESDSLSDAGRTLFAVSRLEKAKPNDADRLRKYLARFELTFDTLGTSTPCRTTSVDD</sequence>
<dbReference type="Pfam" id="PF25601">
    <property type="entry name" value="AAA_lid_14"/>
    <property type="match status" value="1"/>
</dbReference>
<reference evidence="4 5" key="1">
    <citation type="submission" date="2019-02" db="EMBL/GenBank/DDBJ databases">
        <title>Deep-cultivation of Planctomycetes and their phenomic and genomic characterization uncovers novel biology.</title>
        <authorList>
            <person name="Wiegand S."/>
            <person name="Jogler M."/>
            <person name="Boedeker C."/>
            <person name="Pinto D."/>
            <person name="Vollmers J."/>
            <person name="Rivas-Marin E."/>
            <person name="Kohn T."/>
            <person name="Peeters S.H."/>
            <person name="Heuer A."/>
            <person name="Rast P."/>
            <person name="Oberbeckmann S."/>
            <person name="Bunk B."/>
            <person name="Jeske O."/>
            <person name="Meyerdierks A."/>
            <person name="Storesund J.E."/>
            <person name="Kallscheuer N."/>
            <person name="Luecker S."/>
            <person name="Lage O.M."/>
            <person name="Pohl T."/>
            <person name="Merkel B.J."/>
            <person name="Hornburger P."/>
            <person name="Mueller R.-W."/>
            <person name="Bruemmer F."/>
            <person name="Labrenz M."/>
            <person name="Spormann A.M."/>
            <person name="Op den Camp H."/>
            <person name="Overmann J."/>
            <person name="Amann R."/>
            <person name="Jetten M.S.M."/>
            <person name="Mascher T."/>
            <person name="Medema M.H."/>
            <person name="Devos D.P."/>
            <person name="Kaster A.-K."/>
            <person name="Ovreas L."/>
            <person name="Rohde M."/>
            <person name="Galperin M.Y."/>
            <person name="Jogler C."/>
        </authorList>
    </citation>
    <scope>NUCLEOTIDE SEQUENCE [LARGE SCALE GENOMIC DNA]</scope>
    <source>
        <strain evidence="4 5">Q31a</strain>
    </source>
</reference>
<dbReference type="PANTHER" id="PTHR32071:SF14">
    <property type="entry name" value="TRANSCRIPTIONAL REGULATORY PROTEIN RTCR"/>
    <property type="match status" value="1"/>
</dbReference>
<dbReference type="InterPro" id="IPR009715">
    <property type="entry name" value="RtcR"/>
</dbReference>
<dbReference type="EMBL" id="CP036298">
    <property type="protein sequence ID" value="QDV22747.1"/>
    <property type="molecule type" value="Genomic_DNA"/>
</dbReference>
<feature type="domain" description="Sigma-54 factor interaction" evidence="3">
    <location>
        <begin position="182"/>
        <end position="420"/>
    </location>
</feature>
<evidence type="ECO:0000256" key="2">
    <source>
        <dbReference type="ARBA" id="ARBA00022840"/>
    </source>
</evidence>